<organism evidence="4 5">
    <name type="scientific">Mesorhabditis spiculigera</name>
    <dbReference type="NCBI Taxonomy" id="96644"/>
    <lineage>
        <taxon>Eukaryota</taxon>
        <taxon>Metazoa</taxon>
        <taxon>Ecdysozoa</taxon>
        <taxon>Nematoda</taxon>
        <taxon>Chromadorea</taxon>
        <taxon>Rhabditida</taxon>
        <taxon>Rhabditina</taxon>
        <taxon>Rhabditomorpha</taxon>
        <taxon>Rhabditoidea</taxon>
        <taxon>Rhabditidae</taxon>
        <taxon>Mesorhabditinae</taxon>
        <taxon>Mesorhabditis</taxon>
    </lineage>
</organism>
<dbReference type="PANTHER" id="PTHR34717:SF1">
    <property type="entry name" value="EG:BACR7A4.20 PROTEIN"/>
    <property type="match status" value="1"/>
</dbReference>
<evidence type="ECO:0000256" key="1">
    <source>
        <dbReference type="SAM" id="MobiDB-lite"/>
    </source>
</evidence>
<dbReference type="AlphaFoldDB" id="A0AA36D4M6"/>
<dbReference type="InterPro" id="IPR055492">
    <property type="entry name" value="DUF7064"/>
</dbReference>
<protein>
    <recommendedName>
        <fullName evidence="3">DUF7064 domain-containing protein</fullName>
    </recommendedName>
</protein>
<feature type="signal peptide" evidence="2">
    <location>
        <begin position="1"/>
        <end position="17"/>
    </location>
</feature>
<dbReference type="Pfam" id="PF23212">
    <property type="entry name" value="DUF7064"/>
    <property type="match status" value="1"/>
</dbReference>
<keyword evidence="2" id="KW-0732">Signal</keyword>
<feature type="non-terminal residue" evidence="4">
    <location>
        <position position="1"/>
    </location>
</feature>
<accession>A0AA36D4M6</accession>
<dbReference type="Proteomes" id="UP001177023">
    <property type="component" value="Unassembled WGS sequence"/>
</dbReference>
<feature type="region of interest" description="Disordered" evidence="1">
    <location>
        <begin position="66"/>
        <end position="85"/>
    </location>
</feature>
<proteinExistence type="predicted"/>
<evidence type="ECO:0000256" key="2">
    <source>
        <dbReference type="SAM" id="SignalP"/>
    </source>
</evidence>
<feature type="domain" description="DUF7064" evidence="3">
    <location>
        <begin position="271"/>
        <end position="392"/>
    </location>
</feature>
<comment type="caution">
    <text evidence="4">The sequence shown here is derived from an EMBL/GenBank/DDBJ whole genome shotgun (WGS) entry which is preliminary data.</text>
</comment>
<dbReference type="EMBL" id="CATQJA010002662">
    <property type="protein sequence ID" value="CAJ0580993.1"/>
    <property type="molecule type" value="Genomic_DNA"/>
</dbReference>
<reference evidence="4" key="1">
    <citation type="submission" date="2023-06" db="EMBL/GenBank/DDBJ databases">
        <authorList>
            <person name="Delattre M."/>
        </authorList>
    </citation>
    <scope>NUCLEOTIDE SEQUENCE</scope>
    <source>
        <strain evidence="4">AF72</strain>
    </source>
</reference>
<evidence type="ECO:0000259" key="3">
    <source>
        <dbReference type="Pfam" id="PF23212"/>
    </source>
</evidence>
<dbReference type="PANTHER" id="PTHR34717">
    <property type="entry name" value="EG:BACR7A4.20 PROTEIN"/>
    <property type="match status" value="1"/>
</dbReference>
<evidence type="ECO:0000313" key="4">
    <source>
        <dbReference type="EMBL" id="CAJ0580993.1"/>
    </source>
</evidence>
<sequence length="400" mass="46883">MLCLLLGFLCAIIVIWALGSPDPQPLNLVYSLPGKWYWLKFRLMRFVIGRRQKKTQQEAKKDDLLKSQFGGTGKRDPTEMESKHEFPEDKEWAADAVFFDASNKDGWYLTLGTAQRPNNVINLFFILRIPNVGTFSNEELLTDTNVTSVDLKDEWKTESGFSVKCVEPMKRKPDLKWLILQRLLKRNILLEWTNFGDQFDFDTEVSPTSIAHSLAIEPWSRELFKRLQESHQTHYEQFGFLEGYIKLDDKEYTGIRMTSMRDHTITGYRRWTDIRRYIMMIYHLADGTCIHTSLISMPETVFSHLEFGYVITPDKKKLPVDRIHLHLAHIGEGKRFPERFEYTFEAGKKTYDVKVKLVDSCSFKMGREQRCQVNENMAEFEVNGTRGYGFVEAEYRIEPY</sequence>
<evidence type="ECO:0000313" key="5">
    <source>
        <dbReference type="Proteomes" id="UP001177023"/>
    </source>
</evidence>
<gene>
    <name evidence="4" type="ORF">MSPICULIGERA_LOCUS19162</name>
</gene>
<feature type="chain" id="PRO_5041411744" description="DUF7064 domain-containing protein" evidence="2">
    <location>
        <begin position="18"/>
        <end position="400"/>
    </location>
</feature>
<name>A0AA36D4M6_9BILA</name>
<feature type="compositionally biased region" description="Basic and acidic residues" evidence="1">
    <location>
        <begin position="73"/>
        <end position="85"/>
    </location>
</feature>
<keyword evidence="5" id="KW-1185">Reference proteome</keyword>